<feature type="binding site" evidence="3">
    <location>
        <position position="237"/>
    </location>
    <ligand>
        <name>Zn(2+)</name>
        <dbReference type="ChEBI" id="CHEBI:29105"/>
    </ligand>
</feature>
<dbReference type="Gene3D" id="2.40.50.140">
    <property type="entry name" value="Nucleic acid-binding proteins"/>
    <property type="match status" value="1"/>
</dbReference>
<feature type="binding site" evidence="3">
    <location>
        <begin position="158"/>
        <end position="166"/>
    </location>
    <ligand>
        <name>GTP</name>
        <dbReference type="ChEBI" id="CHEBI:37565"/>
    </ligand>
</feature>
<feature type="binding site" evidence="3">
    <location>
        <begin position="109"/>
        <end position="112"/>
    </location>
    <ligand>
        <name>GTP</name>
        <dbReference type="ChEBI" id="CHEBI:37565"/>
    </ligand>
</feature>
<dbReference type="Gene3D" id="3.40.50.300">
    <property type="entry name" value="P-loop containing nucleotide triphosphate hydrolases"/>
    <property type="match status" value="1"/>
</dbReference>
<gene>
    <name evidence="6" type="primary">engC</name>
    <name evidence="3" type="synonym">rsgA</name>
    <name evidence="6" type="ORF">NCTC10142_00287</name>
</gene>
<dbReference type="AlphaFoldDB" id="A0A449AHR7"/>
<dbReference type="PROSITE" id="PS51721">
    <property type="entry name" value="G_CP"/>
    <property type="match status" value="1"/>
</dbReference>
<dbReference type="GO" id="GO:0005525">
    <property type="term" value="F:GTP binding"/>
    <property type="evidence" value="ECO:0007669"/>
    <property type="project" value="UniProtKB-UniRule"/>
</dbReference>
<feature type="binding site" evidence="3">
    <location>
        <position position="242"/>
    </location>
    <ligand>
        <name>Zn(2+)</name>
        <dbReference type="ChEBI" id="CHEBI:29105"/>
    </ligand>
</feature>
<comment type="similarity">
    <text evidence="3">Belongs to the TRAFAC class YlqF/YawG GTPase family. RsgA subfamily.</text>
</comment>
<keyword evidence="3" id="KW-0862">Zinc</keyword>
<feature type="domain" description="CP-type G" evidence="5">
    <location>
        <begin position="60"/>
        <end position="214"/>
    </location>
</feature>
<keyword evidence="3" id="KW-0690">Ribosome biogenesis</keyword>
<dbReference type="GO" id="GO:0046872">
    <property type="term" value="F:metal ion binding"/>
    <property type="evidence" value="ECO:0007669"/>
    <property type="project" value="UniProtKB-KW"/>
</dbReference>
<dbReference type="InterPro" id="IPR030378">
    <property type="entry name" value="G_CP_dom"/>
</dbReference>
<dbReference type="EC" id="3.6.1.-" evidence="3"/>
<dbReference type="InterPro" id="IPR010914">
    <property type="entry name" value="RsgA_GTPase_dom"/>
</dbReference>
<keyword evidence="3 6" id="KW-0378">Hydrolase</keyword>
<evidence type="ECO:0000256" key="3">
    <source>
        <dbReference type="HAMAP-Rule" id="MF_01820"/>
    </source>
</evidence>
<keyword evidence="6" id="KW-0614">Plasmid</keyword>
<evidence type="ECO:0000313" key="7">
    <source>
        <dbReference type="Proteomes" id="UP000289506"/>
    </source>
</evidence>
<proteinExistence type="inferred from homology"/>
<dbReference type="CDD" id="cd01854">
    <property type="entry name" value="YjeQ_EngC"/>
    <property type="match status" value="1"/>
</dbReference>
<dbReference type="EMBL" id="LR214986">
    <property type="protein sequence ID" value="VEU64543.1"/>
    <property type="molecule type" value="Genomic_DNA"/>
</dbReference>
<dbReference type="NCBIfam" id="TIGR00157">
    <property type="entry name" value="ribosome small subunit-dependent GTPase A"/>
    <property type="match status" value="1"/>
</dbReference>
<comment type="cofactor">
    <cofactor evidence="3">
        <name>Zn(2+)</name>
        <dbReference type="ChEBI" id="CHEBI:29105"/>
    </cofactor>
    <text evidence="3">Binds 1 zinc ion per subunit.</text>
</comment>
<dbReference type="RefSeq" id="WP_129720486.1">
    <property type="nucleotide sequence ID" value="NZ_CP141038.1"/>
</dbReference>
<evidence type="ECO:0000256" key="2">
    <source>
        <dbReference type="ARBA" id="ARBA00023134"/>
    </source>
</evidence>
<comment type="function">
    <text evidence="3">One of several proteins that assist in the late maturation steps of the functional core of the 30S ribosomal subunit. Helps release RbfA from mature subunits. May play a role in the assembly of ribosomal proteins into the subunit. Circularly permuted GTPase that catalyzes slow GTP hydrolysis, GTPase activity is stimulated by the 30S ribosomal subunit.</text>
</comment>
<comment type="subcellular location">
    <subcellularLocation>
        <location evidence="3">Cytoplasm</location>
    </subcellularLocation>
</comment>
<dbReference type="PROSITE" id="PS50936">
    <property type="entry name" value="ENGC_GTPASE"/>
    <property type="match status" value="1"/>
</dbReference>
<dbReference type="InterPro" id="IPR027417">
    <property type="entry name" value="P-loop_NTPase"/>
</dbReference>
<dbReference type="PANTHER" id="PTHR32120">
    <property type="entry name" value="SMALL RIBOSOMAL SUBUNIT BIOGENESIS GTPASE RSGA"/>
    <property type="match status" value="1"/>
</dbReference>
<dbReference type="SUPFAM" id="SSF52540">
    <property type="entry name" value="P-loop containing nucleoside triphosphate hydrolases"/>
    <property type="match status" value="1"/>
</dbReference>
<evidence type="ECO:0000259" key="5">
    <source>
        <dbReference type="PROSITE" id="PS51721"/>
    </source>
</evidence>
<keyword evidence="3" id="KW-0963">Cytoplasm</keyword>
<evidence type="ECO:0000256" key="1">
    <source>
        <dbReference type="ARBA" id="ARBA00022741"/>
    </source>
</evidence>
<dbReference type="InterPro" id="IPR004881">
    <property type="entry name" value="Ribosome_biogen_GTPase_RsgA"/>
</dbReference>
<keyword evidence="3" id="KW-0699">rRNA-binding</keyword>
<feature type="binding site" evidence="3">
    <location>
        <position position="244"/>
    </location>
    <ligand>
        <name>Zn(2+)</name>
        <dbReference type="ChEBI" id="CHEBI:29105"/>
    </ligand>
</feature>
<dbReference type="GO" id="GO:0005737">
    <property type="term" value="C:cytoplasm"/>
    <property type="evidence" value="ECO:0007669"/>
    <property type="project" value="UniProtKB-SubCell"/>
</dbReference>
<dbReference type="GO" id="GO:0042274">
    <property type="term" value="P:ribosomal small subunit biogenesis"/>
    <property type="evidence" value="ECO:0007669"/>
    <property type="project" value="UniProtKB-UniRule"/>
</dbReference>
<feature type="binding site" evidence="3">
    <location>
        <position position="252"/>
    </location>
    <ligand>
        <name>Zn(2+)</name>
        <dbReference type="ChEBI" id="CHEBI:29105"/>
    </ligand>
</feature>
<geneLocation type="plasmid" evidence="6 7">
    <name>13</name>
</geneLocation>
<dbReference type="Gene3D" id="1.10.40.50">
    <property type="entry name" value="Probable gtpase engc, domain 3"/>
    <property type="match status" value="1"/>
</dbReference>
<dbReference type="PANTHER" id="PTHR32120:SF11">
    <property type="entry name" value="SMALL RIBOSOMAL SUBUNIT BIOGENESIS GTPASE RSGA 1, MITOCHONDRIAL-RELATED"/>
    <property type="match status" value="1"/>
</dbReference>
<dbReference type="GO" id="GO:0019843">
    <property type="term" value="F:rRNA binding"/>
    <property type="evidence" value="ECO:0007669"/>
    <property type="project" value="UniProtKB-KW"/>
</dbReference>
<dbReference type="Pfam" id="PF03193">
    <property type="entry name" value="RsgA_GTPase"/>
    <property type="match status" value="1"/>
</dbReference>
<evidence type="ECO:0000313" key="6">
    <source>
        <dbReference type="EMBL" id="VEU64543.1"/>
    </source>
</evidence>
<dbReference type="GO" id="GO:0003924">
    <property type="term" value="F:GTPase activity"/>
    <property type="evidence" value="ECO:0007669"/>
    <property type="project" value="UniProtKB-UniRule"/>
</dbReference>
<comment type="subunit">
    <text evidence="3">Monomer. Associates with 30S ribosomal subunit, binds 16S rRNA.</text>
</comment>
<sequence length="290" mass="33479">MSEYKIFSVVAGSYEVHNTKTNEISFLKGAGKLRYHKVSLLVGDNVKIKDGLIIDVIKRHNSLIRPKVANIDQAIIFMSIQDPEFSSFLVDKYLSLIEFQNIKPIIFITKVDLNFELAMKWKNNYQKLGYDVYLIDNLNKLNDNVKKIFSGKYSLFMGQSGVGKTTTINNIGQFKYHTQEISKALGRGKHTTRVVKIIKFLDGFLIDTPGFSSIDINLNELELAKSYTLFKTLSKKCKYRSCLHLNENKSDCAIKLALNEGQILDFRYENYVKLQRELKERRKNEKICYT</sequence>
<protein>
    <recommendedName>
        <fullName evidence="3">Small ribosomal subunit biogenesis GTPase RsgA</fullName>
        <ecNumber evidence="3">3.6.1.-</ecNumber>
    </recommendedName>
</protein>
<keyword evidence="1 3" id="KW-0547">Nucleotide-binding</keyword>
<keyword evidence="2 3" id="KW-0342">GTP-binding</keyword>
<dbReference type="HAMAP" id="MF_01820">
    <property type="entry name" value="GTPase_RsgA"/>
    <property type="match status" value="1"/>
</dbReference>
<dbReference type="InterPro" id="IPR012340">
    <property type="entry name" value="NA-bd_OB-fold"/>
</dbReference>
<name>A0A449AHR7_9BACT</name>
<keyword evidence="3" id="KW-0694">RNA-binding</keyword>
<reference evidence="6 7" key="1">
    <citation type="submission" date="2019-01" db="EMBL/GenBank/DDBJ databases">
        <authorList>
            <consortium name="Pathogen Informatics"/>
        </authorList>
    </citation>
    <scope>NUCLEOTIDE SEQUENCE [LARGE SCALE GENOMIC DNA]</scope>
    <source>
        <strain evidence="6 7">NCTC10142</strain>
        <plasmid evidence="7">13</plasmid>
    </source>
</reference>
<feature type="domain" description="EngC GTPase" evidence="4">
    <location>
        <begin position="69"/>
        <end position="212"/>
    </location>
</feature>
<evidence type="ECO:0000259" key="4">
    <source>
        <dbReference type="PROSITE" id="PS50936"/>
    </source>
</evidence>
<keyword evidence="3" id="KW-0479">Metal-binding</keyword>
<accession>A0A449AHR7</accession>
<dbReference type="Proteomes" id="UP000289506">
    <property type="component" value="Plasmid 13"/>
</dbReference>
<organism evidence="6 7">
    <name type="scientific">Mycoplasmopsis cynos</name>
    <dbReference type="NCBI Taxonomy" id="171284"/>
    <lineage>
        <taxon>Bacteria</taxon>
        <taxon>Bacillati</taxon>
        <taxon>Mycoplasmatota</taxon>
        <taxon>Mycoplasmoidales</taxon>
        <taxon>Metamycoplasmataceae</taxon>
        <taxon>Mycoplasmopsis</taxon>
    </lineage>
</organism>